<accession>A0A168LLA2</accession>
<dbReference type="GO" id="GO:0016646">
    <property type="term" value="F:oxidoreductase activity, acting on the CH-NH group of donors, NAD or NADP as acceptor"/>
    <property type="evidence" value="ECO:0007669"/>
    <property type="project" value="UniProtKB-ARBA"/>
</dbReference>
<feature type="domain" description="Flavin reductase like" evidence="2">
    <location>
        <begin position="20"/>
        <end position="162"/>
    </location>
</feature>
<dbReference type="AlphaFoldDB" id="A0A168LLA2"/>
<organism evidence="3 4">
    <name type="scientific">Clostridium ljungdahlii</name>
    <dbReference type="NCBI Taxonomy" id="1538"/>
    <lineage>
        <taxon>Bacteria</taxon>
        <taxon>Bacillati</taxon>
        <taxon>Bacillota</taxon>
        <taxon>Clostridia</taxon>
        <taxon>Eubacteriales</taxon>
        <taxon>Clostridiaceae</taxon>
        <taxon>Clostridium</taxon>
    </lineage>
</organism>
<dbReference type="InterPro" id="IPR012349">
    <property type="entry name" value="Split_barrel_FMN-bd"/>
</dbReference>
<sequence length="164" mass="18571">MDFTNNSAEVIKQLGKEGAFLTSKYNGKVNTMTIGWGSIGVIWRKPVFTVLVRQSRYTKEFIENSGNFTVSVPFSSDMKKVLAICGTKSGRDIDKFKVCNLQLNSGRSVDSPVIAGCDMYYECKVIYKQDMKKELLTKEVDSNCYPDGDYHTVYYGEIVNCYEK</sequence>
<comment type="similarity">
    <text evidence="1">Belongs to the flavoredoxin family.</text>
</comment>
<dbReference type="Proteomes" id="UP000077407">
    <property type="component" value="Unassembled WGS sequence"/>
</dbReference>
<dbReference type="PANTHER" id="PTHR43567">
    <property type="entry name" value="FLAVOREDOXIN-RELATED-RELATED"/>
    <property type="match status" value="1"/>
</dbReference>
<evidence type="ECO:0000313" key="4">
    <source>
        <dbReference type="Proteomes" id="UP000077407"/>
    </source>
</evidence>
<dbReference type="InterPro" id="IPR002563">
    <property type="entry name" value="Flavin_Rdtase-like_dom"/>
</dbReference>
<dbReference type="EMBL" id="LITT01000062">
    <property type="protein sequence ID" value="OAA83385.1"/>
    <property type="molecule type" value="Genomic_DNA"/>
</dbReference>
<evidence type="ECO:0000256" key="1">
    <source>
        <dbReference type="ARBA" id="ARBA00038054"/>
    </source>
</evidence>
<dbReference type="OrthoDB" id="9791490at2"/>
<evidence type="ECO:0000313" key="3">
    <source>
        <dbReference type="EMBL" id="OAA83385.1"/>
    </source>
</evidence>
<protein>
    <submittedName>
        <fullName evidence="3">Flavoredoxin</fullName>
    </submittedName>
</protein>
<dbReference type="RefSeq" id="WP_063556956.1">
    <property type="nucleotide sequence ID" value="NZ_LITT01000062.1"/>
</dbReference>
<dbReference type="Pfam" id="PF01613">
    <property type="entry name" value="Flavin_Reduct"/>
    <property type="match status" value="1"/>
</dbReference>
<comment type="caution">
    <text evidence="3">The sequence shown here is derived from an EMBL/GenBank/DDBJ whole genome shotgun (WGS) entry which is preliminary data.</text>
</comment>
<reference evidence="3 4" key="1">
    <citation type="journal article" date="2015" name="Biotechnol. Bioeng.">
        <title>Genome sequence and phenotypic characterization of Caulobacter segnis.</title>
        <authorList>
            <person name="Patel S."/>
            <person name="Fletcher B."/>
            <person name="Scott D.C."/>
            <person name="Ely B."/>
        </authorList>
    </citation>
    <scope>NUCLEOTIDE SEQUENCE [LARGE SCALE GENOMIC DNA]</scope>
    <source>
        <strain evidence="3 4">ERI-2</strain>
    </source>
</reference>
<dbReference type="PATRIC" id="fig|1538.10.peg.3792"/>
<dbReference type="InterPro" id="IPR052174">
    <property type="entry name" value="Flavoredoxin"/>
</dbReference>
<dbReference type="GO" id="GO:0010181">
    <property type="term" value="F:FMN binding"/>
    <property type="evidence" value="ECO:0007669"/>
    <property type="project" value="InterPro"/>
</dbReference>
<name>A0A168LLA2_9CLOT</name>
<dbReference type="PANTHER" id="PTHR43567:SF5">
    <property type="entry name" value="HYPOTHETICAL CYTOSOLIC PROTEIN"/>
    <property type="match status" value="1"/>
</dbReference>
<dbReference type="Gene3D" id="2.30.110.10">
    <property type="entry name" value="Electron Transport, Fmn-binding Protein, Chain A"/>
    <property type="match status" value="1"/>
</dbReference>
<evidence type="ECO:0000259" key="2">
    <source>
        <dbReference type="Pfam" id="PF01613"/>
    </source>
</evidence>
<gene>
    <name evidence="3" type="primary">flr_2</name>
    <name evidence="3" type="ORF">WY13_03713</name>
</gene>
<proteinExistence type="inferred from homology"/>
<dbReference type="SUPFAM" id="SSF50475">
    <property type="entry name" value="FMN-binding split barrel"/>
    <property type="match status" value="1"/>
</dbReference>